<gene>
    <name evidence="1" type="ORF">L195_g057430</name>
</gene>
<evidence type="ECO:0000313" key="2">
    <source>
        <dbReference type="Proteomes" id="UP000236291"/>
    </source>
</evidence>
<organism evidence="1 2">
    <name type="scientific">Trifolium pratense</name>
    <name type="common">Red clover</name>
    <dbReference type="NCBI Taxonomy" id="57577"/>
    <lineage>
        <taxon>Eukaryota</taxon>
        <taxon>Viridiplantae</taxon>
        <taxon>Streptophyta</taxon>
        <taxon>Embryophyta</taxon>
        <taxon>Tracheophyta</taxon>
        <taxon>Spermatophyta</taxon>
        <taxon>Magnoliopsida</taxon>
        <taxon>eudicotyledons</taxon>
        <taxon>Gunneridae</taxon>
        <taxon>Pentapetalae</taxon>
        <taxon>rosids</taxon>
        <taxon>fabids</taxon>
        <taxon>Fabales</taxon>
        <taxon>Fabaceae</taxon>
        <taxon>Papilionoideae</taxon>
        <taxon>50 kb inversion clade</taxon>
        <taxon>NPAAA clade</taxon>
        <taxon>Hologalegina</taxon>
        <taxon>IRL clade</taxon>
        <taxon>Trifolieae</taxon>
        <taxon>Trifolium</taxon>
    </lineage>
</organism>
<sequence>MASLPCKDNGAIPDATDGVVVQHSTSFSMKLNNVQDDIVLGDIQIDDPVLQEVTIDDVVGATDMNKDLDQEAEKTYDNSSSVPETLLFVKQADAVEVENHFTPVDIAVSKANFDASARAIP</sequence>
<reference evidence="1 2" key="1">
    <citation type="journal article" date="2014" name="Am. J. Bot.">
        <title>Genome assembly and annotation for red clover (Trifolium pratense; Fabaceae).</title>
        <authorList>
            <person name="Istvanek J."/>
            <person name="Jaros M."/>
            <person name="Krenek A."/>
            <person name="Repkova J."/>
        </authorList>
    </citation>
    <scope>NUCLEOTIDE SEQUENCE [LARGE SCALE GENOMIC DNA]</scope>
    <source>
        <strain evidence="2">cv. Tatra</strain>
        <tissue evidence="1">Young leaves</tissue>
    </source>
</reference>
<reference evidence="1 2" key="2">
    <citation type="journal article" date="2017" name="Front. Plant Sci.">
        <title>Gene Classification and Mining of Molecular Markers Useful in Red Clover (Trifolium pratense) Breeding.</title>
        <authorList>
            <person name="Istvanek J."/>
            <person name="Dluhosova J."/>
            <person name="Dluhos P."/>
            <person name="Patkova L."/>
            <person name="Nedelnik J."/>
            <person name="Repkova J."/>
        </authorList>
    </citation>
    <scope>NUCLEOTIDE SEQUENCE [LARGE SCALE GENOMIC DNA]</scope>
    <source>
        <strain evidence="2">cv. Tatra</strain>
        <tissue evidence="1">Young leaves</tissue>
    </source>
</reference>
<dbReference type="AlphaFoldDB" id="A0A2K3KW21"/>
<comment type="caution">
    <text evidence="1">The sequence shown here is derived from an EMBL/GenBank/DDBJ whole genome shotgun (WGS) entry which is preliminary data.</text>
</comment>
<dbReference type="EMBL" id="ASHM01113723">
    <property type="protein sequence ID" value="PNX70475.1"/>
    <property type="molecule type" value="Genomic_DNA"/>
</dbReference>
<dbReference type="Proteomes" id="UP000236291">
    <property type="component" value="Unassembled WGS sequence"/>
</dbReference>
<proteinExistence type="predicted"/>
<accession>A0A2K3KW21</accession>
<evidence type="ECO:0000313" key="1">
    <source>
        <dbReference type="EMBL" id="PNX70475.1"/>
    </source>
</evidence>
<feature type="non-terminal residue" evidence="1">
    <location>
        <position position="121"/>
    </location>
</feature>
<name>A0A2K3KW21_TRIPR</name>
<protein>
    <submittedName>
        <fullName evidence="1">Uncharacterized protein</fullName>
    </submittedName>
</protein>